<name>A0ABS4BP73_9FLAO</name>
<dbReference type="EMBL" id="JAGJCB010000001">
    <property type="protein sequence ID" value="MBP0902404.1"/>
    <property type="molecule type" value="Genomic_DNA"/>
</dbReference>
<evidence type="ECO:0000313" key="1">
    <source>
        <dbReference type="EMBL" id="MBP0902404.1"/>
    </source>
</evidence>
<reference evidence="1 2" key="1">
    <citation type="submission" date="2021-04" db="EMBL/GenBank/DDBJ databases">
        <title>Mariniflexile gromovii gen. nov., sp. nov., a gliding bacterium isolated from the sea urchin Strongylocentrotus intermedius.</title>
        <authorList>
            <person name="Ko S."/>
            <person name="Le V."/>
            <person name="Ahn C.-Y."/>
            <person name="Oh H.-M."/>
        </authorList>
    </citation>
    <scope>NUCLEOTIDE SEQUENCE [LARGE SCALE GENOMIC DNA]</scope>
    <source>
        <strain evidence="1 2">KCTC 12570</strain>
    </source>
</reference>
<protein>
    <submittedName>
        <fullName evidence="1">Uncharacterized protein</fullName>
    </submittedName>
</protein>
<gene>
    <name evidence="1" type="ORF">J8H85_01070</name>
</gene>
<keyword evidence="2" id="KW-1185">Reference proteome</keyword>
<organism evidence="1 2">
    <name type="scientific">Mariniflexile gromovii</name>
    <dbReference type="NCBI Taxonomy" id="362523"/>
    <lineage>
        <taxon>Bacteria</taxon>
        <taxon>Pseudomonadati</taxon>
        <taxon>Bacteroidota</taxon>
        <taxon>Flavobacteriia</taxon>
        <taxon>Flavobacteriales</taxon>
        <taxon>Flavobacteriaceae</taxon>
        <taxon>Mariniflexile</taxon>
    </lineage>
</organism>
<comment type="caution">
    <text evidence="1">The sequence shown here is derived from an EMBL/GenBank/DDBJ whole genome shotgun (WGS) entry which is preliminary data.</text>
</comment>
<dbReference type="Proteomes" id="UP000670776">
    <property type="component" value="Unassembled WGS sequence"/>
</dbReference>
<sequence length="86" mass="10095">MNYLDEFLNDIEMKRNQLTYTEINANFLIRVKDTHAKKSELYSARTYVLLVGQQTANKHFLDAFNKGLDIYTVKMNNGLETNFISR</sequence>
<accession>A0ABS4BP73</accession>
<proteinExistence type="predicted"/>
<evidence type="ECO:0000313" key="2">
    <source>
        <dbReference type="Proteomes" id="UP000670776"/>
    </source>
</evidence>